<dbReference type="GO" id="GO:0032587">
    <property type="term" value="C:ruffle membrane"/>
    <property type="evidence" value="ECO:0007669"/>
    <property type="project" value="TreeGrafter"/>
</dbReference>
<dbReference type="OrthoDB" id="8669630at2759"/>
<dbReference type="PANTHER" id="PTHR34757">
    <property type="entry name" value="JUNCTIONAL PROTEIN ASSOCIATED WITH CORONARY ARTERY DISEASE"/>
    <property type="match status" value="1"/>
</dbReference>
<feature type="compositionally biased region" description="Basic and acidic residues" evidence="1">
    <location>
        <begin position="1292"/>
        <end position="1303"/>
    </location>
</feature>
<feature type="region of interest" description="Disordered" evidence="1">
    <location>
        <begin position="1328"/>
        <end position="1355"/>
    </location>
</feature>
<feature type="compositionally biased region" description="Low complexity" evidence="1">
    <location>
        <begin position="982"/>
        <end position="994"/>
    </location>
</feature>
<dbReference type="RefSeq" id="XP_030055126.1">
    <property type="nucleotide sequence ID" value="XM_030199266.1"/>
</dbReference>
<feature type="region of interest" description="Disordered" evidence="1">
    <location>
        <begin position="341"/>
        <end position="366"/>
    </location>
</feature>
<dbReference type="CTD" id="57608"/>
<evidence type="ECO:0000313" key="4">
    <source>
        <dbReference type="RefSeq" id="XP_030055124.1"/>
    </source>
</evidence>
<keyword evidence="2" id="KW-1185">Reference proteome</keyword>
<feature type="region of interest" description="Disordered" evidence="1">
    <location>
        <begin position="1274"/>
        <end position="1310"/>
    </location>
</feature>
<feature type="region of interest" description="Disordered" evidence="1">
    <location>
        <begin position="64"/>
        <end position="105"/>
    </location>
</feature>
<sequence>MFSVEDLLISHGYKLSENATSSSENKCNAFQQESREAGSGLETLNGCETDSGKRPLVKGYFSDNETGLRSRQRQTTVGSCRRDQKDLGSFETSNGRFPSTAPMERSSCHKTEKDIAYWRRKGQDFSILLNYTDKRHSETKGSNTAKLEDMANDAFQTVKEGQTDTRQDRENLMRRNVLDENWKQSVDYQWSSLNRKDTEKDNKLAGQMSDADGDKLLQEIYSFSLTDNALNSQKTGKSQSLPRVLLPQRSVLTNNNHLLSGDKVQSYPKNMVHFNSHKNLKAGCDFHNLLKPKYGRPLKPPSYELHQQAWRTLEGSGGGQDSPPKDKYISLFTKNNEPRQNFHIQDSSLEPPVYVPPPSYKSPPQKNLNPDSLNEVPHYNVCFSNVQSCLEEKPNMSQNTPSNIFRPEDEFCTDDNFPCKKQGRHQYIDDYIHSVQYIPFDDPRIKHFKLEQNEGHRYGMKQRENASTTSPTAWQDRNLKGIQNNCSFLDLSNPLSATQCRKIVSEPATDNSWLDISNADHDWCALTNQMDSSSTNVHLVDYETNQKETNGKLPLKKTQSDSAYEIITKVKKLEPATVGQSSRNSKRKGNETIFCLVSIPVKSESDASITDKNNNNLSGDVDKASWLNDSKSDLHGQNLLNTSSTDLELQGLTGSMPNKNGLQNLELCRQVNYKETTGLRLLQPAKHKELTYSGSWPGDQYRDQQTQTNFRERLKGSEFIHDSKLNIPNNTCMNSNDLGFTLSGLKEQGLPPDNWEKSIYDIKGQMYFSSPSKNAFMRTPCSVSQLPRTQQSQNFEPSYGNIREKQQSPVSKGEVVKGGISATSDNKELFGQFLLKPVSRRPWDAISELESLNKEFQGQEESETNGDGVENEENEQEGCVSIGMPSMPTKHRSTQVKVNCNKQKIVIPEVPIVKTEIVNSESESWRIQHESDVLGLCDDQQNSLQEKDPCSKWVWPVDRQMSTETRAIDPRNSTNKQTVAISSPSQRRLSSSSSGAHLNEMPSNFNWREINEDKIKIDDLLLDLTRLSKATVSQTDQSEQMDPIPYLPVNNQGLPDNDLSHLGFGIGQQLSTNASDAFYEKQNAPEIPENESVQARATRILGIEVGMDFLISNNTSNEENHYCKPAFDLELPAIERIITSVEKVVLKQENSSFSSKKQNLKESFLKENVNILSKKTAHIKCQNTDQNVRDNLATERELGLEHIRHFKKEEQDLHQFCQSVACSLDEPRAVPSSEKRARGTSKKIETLQGKLASIPSRTAMDRLIRMKEVDSVSRMRRLSCKSTDSGDEAEDEKQHQAQEEKGHALTMDGSDVSCKVTHTGVISKQIISLSESVHLSPKGRRRPEEAYDPARVERV</sequence>
<dbReference type="RefSeq" id="XP_030055124.1">
    <property type="nucleotide sequence ID" value="XM_030199264.1"/>
</dbReference>
<dbReference type="KEGG" id="muo:115467418"/>
<dbReference type="RefSeq" id="XP_030055125.1">
    <property type="nucleotide sequence ID" value="XM_030199265.1"/>
</dbReference>
<feature type="compositionally biased region" description="Basic and acidic residues" evidence="1">
    <location>
        <begin position="1342"/>
        <end position="1355"/>
    </location>
</feature>
<dbReference type="PANTHER" id="PTHR34757:SF1">
    <property type="entry name" value="JUNCTIONAL CADHERIN 5-ASSOCIATED PROTEIN"/>
    <property type="match status" value="1"/>
</dbReference>
<feature type="compositionally biased region" description="Polar residues" evidence="1">
    <location>
        <begin position="970"/>
        <end position="981"/>
    </location>
</feature>
<evidence type="ECO:0000313" key="3">
    <source>
        <dbReference type="RefSeq" id="XP_030055123.1"/>
    </source>
</evidence>
<name>A0A6P7XPQ0_9AMPH</name>
<feature type="compositionally biased region" description="Polar residues" evidence="1">
    <location>
        <begin position="64"/>
        <end position="78"/>
    </location>
</feature>
<feature type="compositionally biased region" description="Acidic residues" evidence="1">
    <location>
        <begin position="858"/>
        <end position="876"/>
    </location>
</feature>
<accession>A0A6P7XPQ0</accession>
<protein>
    <submittedName>
        <fullName evidence="3 4">Junctional protein associated with coronary artery disease</fullName>
    </submittedName>
</protein>
<evidence type="ECO:0000313" key="2">
    <source>
        <dbReference type="Proteomes" id="UP000515156"/>
    </source>
</evidence>
<dbReference type="Pfam" id="PF15351">
    <property type="entry name" value="JCAD"/>
    <property type="match status" value="1"/>
</dbReference>
<feature type="region of interest" description="Disordered" evidence="1">
    <location>
        <begin position="852"/>
        <end position="877"/>
    </location>
</feature>
<feature type="region of interest" description="Disordered" evidence="1">
    <location>
        <begin position="970"/>
        <end position="997"/>
    </location>
</feature>
<dbReference type="GO" id="GO:0005912">
    <property type="term" value="C:adherens junction"/>
    <property type="evidence" value="ECO:0007669"/>
    <property type="project" value="TreeGrafter"/>
</dbReference>
<dbReference type="GO" id="GO:1903589">
    <property type="term" value="P:positive regulation of blood vessel endothelial cell proliferation involved in sprouting angiogenesis"/>
    <property type="evidence" value="ECO:0007669"/>
    <property type="project" value="TreeGrafter"/>
</dbReference>
<evidence type="ECO:0000256" key="1">
    <source>
        <dbReference type="SAM" id="MobiDB-lite"/>
    </source>
</evidence>
<dbReference type="RefSeq" id="XP_030055123.1">
    <property type="nucleotide sequence ID" value="XM_030199263.1"/>
</dbReference>
<evidence type="ECO:0000313" key="6">
    <source>
        <dbReference type="RefSeq" id="XP_030055126.1"/>
    </source>
</evidence>
<gene>
    <name evidence="3 4 5 6" type="primary">JCAD</name>
</gene>
<proteinExistence type="predicted"/>
<organism evidence="2 6">
    <name type="scientific">Microcaecilia unicolor</name>
    <dbReference type="NCBI Taxonomy" id="1415580"/>
    <lineage>
        <taxon>Eukaryota</taxon>
        <taxon>Metazoa</taxon>
        <taxon>Chordata</taxon>
        <taxon>Craniata</taxon>
        <taxon>Vertebrata</taxon>
        <taxon>Euteleostomi</taxon>
        <taxon>Amphibia</taxon>
        <taxon>Gymnophiona</taxon>
        <taxon>Siphonopidae</taxon>
        <taxon>Microcaecilia</taxon>
    </lineage>
</organism>
<reference evidence="3 4" key="1">
    <citation type="submission" date="2025-04" db="UniProtKB">
        <authorList>
            <consortium name="RefSeq"/>
        </authorList>
    </citation>
    <scope>IDENTIFICATION</scope>
</reference>
<dbReference type="InterPro" id="IPR028221">
    <property type="entry name" value="JCAD"/>
</dbReference>
<evidence type="ECO:0000313" key="5">
    <source>
        <dbReference type="RefSeq" id="XP_030055125.1"/>
    </source>
</evidence>
<dbReference type="GeneID" id="115467418"/>
<dbReference type="Proteomes" id="UP000515156">
    <property type="component" value="Chromosome 1"/>
</dbReference>